<accession>A0AAW7XIH0</accession>
<protein>
    <submittedName>
        <fullName evidence="2">Uncharacterized protein</fullName>
    </submittedName>
</protein>
<sequence length="169" mass="18966">MLGTFAAMWGYAGICLIFASAIYRLGPMALQLTTQTLHWYHWLALLFSVVFMGFAEGYKGFQKGFSPRVAARIRYLSNNITPVRVLLAPLFCMGFFHSERRRKIVTFTLTIGILIIIQVVHHVPQPWRGIIDAGVVLGLLWGIVSLTLFTLKAFFGEHDHSPEVPTKAG</sequence>
<dbReference type="GeneID" id="89457798"/>
<dbReference type="EMBL" id="JAUYVO010000004">
    <property type="protein sequence ID" value="MDP2522442.1"/>
    <property type="molecule type" value="Genomic_DNA"/>
</dbReference>
<gene>
    <name evidence="2" type="ORF">Q4490_07550</name>
    <name evidence="3" type="ORF">Q8W30_07630</name>
</gene>
<keyword evidence="1" id="KW-1133">Transmembrane helix</keyword>
<keyword evidence="1" id="KW-0812">Transmembrane</keyword>
<name>A0AAW7XIH0_9GAMM</name>
<organism evidence="2 4">
    <name type="scientific">Neptunomonas phycophila</name>
    <dbReference type="NCBI Taxonomy" id="1572645"/>
    <lineage>
        <taxon>Bacteria</taxon>
        <taxon>Pseudomonadati</taxon>
        <taxon>Pseudomonadota</taxon>
        <taxon>Gammaproteobacteria</taxon>
        <taxon>Oceanospirillales</taxon>
        <taxon>Oceanospirillaceae</taxon>
        <taxon>Neptunomonas</taxon>
    </lineage>
</organism>
<comment type="caution">
    <text evidence="2">The sequence shown here is derived from an EMBL/GenBank/DDBJ whole genome shotgun (WGS) entry which is preliminary data.</text>
</comment>
<feature type="transmembrane region" description="Helical" evidence="1">
    <location>
        <begin position="37"/>
        <end position="55"/>
    </location>
</feature>
<proteinExistence type="predicted"/>
<evidence type="ECO:0000313" key="2">
    <source>
        <dbReference type="EMBL" id="MDO6453417.1"/>
    </source>
</evidence>
<feature type="transmembrane region" description="Helical" evidence="1">
    <location>
        <begin position="6"/>
        <end position="25"/>
    </location>
</feature>
<feature type="transmembrane region" description="Helical" evidence="1">
    <location>
        <begin position="129"/>
        <end position="151"/>
    </location>
</feature>
<reference evidence="2" key="1">
    <citation type="submission" date="2023-07" db="EMBL/GenBank/DDBJ databases">
        <title>Genome content predicts the carbon catabolic preferences of heterotrophic bacteria.</title>
        <authorList>
            <person name="Gralka M."/>
        </authorList>
    </citation>
    <scope>NUCLEOTIDE SEQUENCE</scope>
    <source>
        <strain evidence="3">5G01</strain>
        <strain evidence="2">I2M16</strain>
    </source>
</reference>
<evidence type="ECO:0000256" key="1">
    <source>
        <dbReference type="SAM" id="Phobius"/>
    </source>
</evidence>
<feature type="transmembrane region" description="Helical" evidence="1">
    <location>
        <begin position="75"/>
        <end position="97"/>
    </location>
</feature>
<dbReference type="Proteomes" id="UP001169862">
    <property type="component" value="Unassembled WGS sequence"/>
</dbReference>
<evidence type="ECO:0000313" key="5">
    <source>
        <dbReference type="Proteomes" id="UP001177341"/>
    </source>
</evidence>
<dbReference type="EMBL" id="JAUOPG010000004">
    <property type="protein sequence ID" value="MDO6453417.1"/>
    <property type="molecule type" value="Genomic_DNA"/>
</dbReference>
<dbReference type="AlphaFoldDB" id="A0AAW7XIH0"/>
<evidence type="ECO:0000313" key="3">
    <source>
        <dbReference type="EMBL" id="MDP2522442.1"/>
    </source>
</evidence>
<keyword evidence="1" id="KW-0472">Membrane</keyword>
<feature type="transmembrane region" description="Helical" evidence="1">
    <location>
        <begin position="104"/>
        <end position="123"/>
    </location>
</feature>
<dbReference type="RefSeq" id="WP_075173264.1">
    <property type="nucleotide sequence ID" value="NZ_CAXHZV010000011.1"/>
</dbReference>
<keyword evidence="5" id="KW-1185">Reference proteome</keyword>
<dbReference type="Proteomes" id="UP001177341">
    <property type="component" value="Unassembled WGS sequence"/>
</dbReference>
<evidence type="ECO:0000313" key="4">
    <source>
        <dbReference type="Proteomes" id="UP001169862"/>
    </source>
</evidence>